<evidence type="ECO:0000256" key="1">
    <source>
        <dbReference type="SAM" id="MobiDB-lite"/>
    </source>
</evidence>
<name>A0A0B7C4R5_9EUPU</name>
<evidence type="ECO:0000313" key="2">
    <source>
        <dbReference type="EMBL" id="CEL00213.1"/>
    </source>
</evidence>
<gene>
    <name evidence="2" type="primary">ORF223132</name>
</gene>
<dbReference type="EMBL" id="HACG01053342">
    <property type="protein sequence ID" value="CEL00213.1"/>
    <property type="molecule type" value="Transcribed_RNA"/>
</dbReference>
<feature type="compositionally biased region" description="Basic and acidic residues" evidence="1">
    <location>
        <begin position="37"/>
        <end position="68"/>
    </location>
</feature>
<accession>A0A0B7C4R5</accession>
<sequence length="91" mass="10537">RSSLISFRGRSQEEDSEKTLVGQRFNNTKPEVPYTEGRGEEMSDSPEHSREILDESADHDSDRERHSMEDEEPAFTSRESSVEKKIELSYD</sequence>
<feature type="region of interest" description="Disordered" evidence="1">
    <location>
        <begin position="1"/>
        <end position="91"/>
    </location>
</feature>
<proteinExistence type="predicted"/>
<organism evidence="2">
    <name type="scientific">Arion vulgaris</name>
    <dbReference type="NCBI Taxonomy" id="1028688"/>
    <lineage>
        <taxon>Eukaryota</taxon>
        <taxon>Metazoa</taxon>
        <taxon>Spiralia</taxon>
        <taxon>Lophotrochozoa</taxon>
        <taxon>Mollusca</taxon>
        <taxon>Gastropoda</taxon>
        <taxon>Heterobranchia</taxon>
        <taxon>Euthyneura</taxon>
        <taxon>Panpulmonata</taxon>
        <taxon>Eupulmonata</taxon>
        <taxon>Stylommatophora</taxon>
        <taxon>Helicina</taxon>
        <taxon>Arionoidea</taxon>
        <taxon>Arionidae</taxon>
        <taxon>Arion</taxon>
    </lineage>
</organism>
<feature type="compositionally biased region" description="Basic and acidic residues" evidence="1">
    <location>
        <begin position="80"/>
        <end position="91"/>
    </location>
</feature>
<dbReference type="AlphaFoldDB" id="A0A0B7C4R5"/>
<feature type="non-terminal residue" evidence="2">
    <location>
        <position position="1"/>
    </location>
</feature>
<feature type="non-terminal residue" evidence="2">
    <location>
        <position position="91"/>
    </location>
</feature>
<reference evidence="2" key="1">
    <citation type="submission" date="2014-12" db="EMBL/GenBank/DDBJ databases">
        <title>Insight into the proteome of Arion vulgaris.</title>
        <authorList>
            <person name="Aradska J."/>
            <person name="Bulat T."/>
            <person name="Smidak R."/>
            <person name="Sarate P."/>
            <person name="Gangsoo J."/>
            <person name="Sialana F."/>
            <person name="Bilban M."/>
            <person name="Lubec G."/>
        </authorList>
    </citation>
    <scope>NUCLEOTIDE SEQUENCE</scope>
    <source>
        <tissue evidence="2">Skin</tissue>
    </source>
</reference>
<protein>
    <submittedName>
        <fullName evidence="2">Uncharacterized protein</fullName>
    </submittedName>
</protein>